<dbReference type="AlphaFoldDB" id="A0A6H2EL95"/>
<keyword evidence="3" id="KW-0436">Ligase</keyword>
<dbReference type="KEGG" id="arca:HC352_03490"/>
<evidence type="ECO:0000313" key="12">
    <source>
        <dbReference type="EMBL" id="QJC21657.1"/>
    </source>
</evidence>
<evidence type="ECO:0000259" key="11">
    <source>
        <dbReference type="PROSITE" id="PS51987"/>
    </source>
</evidence>
<organism evidence="12 13">
    <name type="scientific">Arcanobacterium buesumense</name>
    <dbReference type="NCBI Taxonomy" id="2722751"/>
    <lineage>
        <taxon>Bacteria</taxon>
        <taxon>Bacillati</taxon>
        <taxon>Actinomycetota</taxon>
        <taxon>Actinomycetes</taxon>
        <taxon>Actinomycetales</taxon>
        <taxon>Actinomycetaceae</taxon>
        <taxon>Arcanobacterium</taxon>
    </lineage>
</organism>
<dbReference type="SUPFAM" id="SSF55931">
    <property type="entry name" value="Glutamine synthetase/guanido kinase"/>
    <property type="match status" value="1"/>
</dbReference>
<dbReference type="SUPFAM" id="SSF54368">
    <property type="entry name" value="Glutamine synthetase, N-terminal domain"/>
    <property type="match status" value="1"/>
</dbReference>
<evidence type="ECO:0000256" key="6">
    <source>
        <dbReference type="ARBA" id="ARBA00022840"/>
    </source>
</evidence>
<evidence type="ECO:0000256" key="1">
    <source>
        <dbReference type="ARBA" id="ARBA00001946"/>
    </source>
</evidence>
<dbReference type="PROSITE" id="PS51986">
    <property type="entry name" value="GS_BETA_GRASP"/>
    <property type="match status" value="1"/>
</dbReference>
<dbReference type="GO" id="GO:0005524">
    <property type="term" value="F:ATP binding"/>
    <property type="evidence" value="ECO:0007669"/>
    <property type="project" value="UniProtKB-KW"/>
</dbReference>
<feature type="domain" description="GS catalytic" evidence="11">
    <location>
        <begin position="107"/>
        <end position="442"/>
    </location>
</feature>
<dbReference type="InterPro" id="IPR008146">
    <property type="entry name" value="Gln_synth_cat_dom"/>
</dbReference>
<keyword evidence="6" id="KW-0067">ATP-binding</keyword>
<sequence length="442" mass="49886">MDQQQEYVVRTIENQHVRFIRLWFTDVSGTLKSVAIPPAEVESAFNHGVGFDGSAIEGLSRIHEADMLIKPDATTFQLLPWDESGEKCARMFCDIHTPDDQPARSDPRGILRRALDRASELGFTFLIHPEVEFYLFQQHNDEFGEPVPIDNGSYFDHVSHPLAQSFRAQTIQGLEALGIPVEFSHHEAGPGQNEIDLRVADALTMADNLMSLRAVVEHIAITEGVVASFMPKPLIDHPGNGLHIHMSLFEGNRNAFFDPLREYRLSETGTKFVAGILRHSREISAITNQHVNSYKRLWAGDEAPAYIAWGKTNRSALVRVPTFSAREGHSARIEYRALDSAVNPYLAFAVLLNAGLEGIEKDYEVPESIDTNINALTDLERRIMGIAELPSSLHSAVKLAQESDLVATTLGEDAFDYFLRNKQREWHEYRQQITIFERKVYY</sequence>
<evidence type="ECO:0000313" key="13">
    <source>
        <dbReference type="Proteomes" id="UP000502298"/>
    </source>
</evidence>
<dbReference type="Proteomes" id="UP000502298">
    <property type="component" value="Chromosome"/>
</dbReference>
<proteinExistence type="inferred from homology"/>
<gene>
    <name evidence="12" type="ORF">HC352_03490</name>
</gene>
<dbReference type="InterPro" id="IPR014746">
    <property type="entry name" value="Gln_synth/guanido_kin_cat_dom"/>
</dbReference>
<evidence type="ECO:0000256" key="8">
    <source>
        <dbReference type="PROSITE-ProRule" id="PRU01330"/>
    </source>
</evidence>
<dbReference type="PANTHER" id="PTHR43785:SF11">
    <property type="entry name" value="GAMMA-GLUTAMYLPOLYAMINE SYNTHETASE GLNA2"/>
    <property type="match status" value="1"/>
</dbReference>
<reference evidence="12 13" key="1">
    <citation type="submission" date="2020-03" db="EMBL/GenBank/DDBJ databases">
        <title>Complete genome of Arcanobacterium buesumensis sp. nov. strain 2701.</title>
        <authorList>
            <person name="Borowiak M."/>
            <person name="Alssahen M."/>
            <person name="Laemmler C."/>
            <person name="Malorny B."/>
            <person name="Hassan A."/>
            <person name="Prenger-Berninghoff E."/>
            <person name="Ploetz M."/>
            <person name="Abdulmawjood A."/>
        </authorList>
    </citation>
    <scope>NUCLEOTIDE SEQUENCE [LARGE SCALE GENOMIC DNA]</scope>
    <source>
        <strain evidence="12 13">2701</strain>
    </source>
</reference>
<comment type="similarity">
    <text evidence="2 8 9">Belongs to the glutamine synthetase family.</text>
</comment>
<dbReference type="InterPro" id="IPR008147">
    <property type="entry name" value="Gln_synt_N"/>
</dbReference>
<keyword evidence="5" id="KW-0547">Nucleotide-binding</keyword>
<accession>A0A6H2EL95</accession>
<keyword evidence="7" id="KW-0460">Magnesium</keyword>
<dbReference type="GO" id="GO:0006542">
    <property type="term" value="P:glutamine biosynthetic process"/>
    <property type="evidence" value="ECO:0007669"/>
    <property type="project" value="InterPro"/>
</dbReference>
<dbReference type="GO" id="GO:0004356">
    <property type="term" value="F:glutamine synthetase activity"/>
    <property type="evidence" value="ECO:0007669"/>
    <property type="project" value="InterPro"/>
</dbReference>
<evidence type="ECO:0000256" key="4">
    <source>
        <dbReference type="ARBA" id="ARBA00022723"/>
    </source>
</evidence>
<name>A0A6H2EL95_9ACTO</name>
<evidence type="ECO:0000256" key="9">
    <source>
        <dbReference type="RuleBase" id="RU000384"/>
    </source>
</evidence>
<dbReference type="Gene3D" id="3.10.20.70">
    <property type="entry name" value="Glutamine synthetase, N-terminal domain"/>
    <property type="match status" value="1"/>
</dbReference>
<dbReference type="InterPro" id="IPR027303">
    <property type="entry name" value="Gln_synth_gly_rich_site"/>
</dbReference>
<evidence type="ECO:0000259" key="10">
    <source>
        <dbReference type="PROSITE" id="PS51986"/>
    </source>
</evidence>
<dbReference type="PROSITE" id="PS51987">
    <property type="entry name" value="GS_CATALYTIC"/>
    <property type="match status" value="1"/>
</dbReference>
<dbReference type="SMART" id="SM01230">
    <property type="entry name" value="Gln-synt_C"/>
    <property type="match status" value="1"/>
</dbReference>
<feature type="domain" description="GS beta-grasp" evidence="10">
    <location>
        <begin position="15"/>
        <end position="100"/>
    </location>
</feature>
<dbReference type="PANTHER" id="PTHR43785">
    <property type="entry name" value="GAMMA-GLUTAMYLPUTRESCINE SYNTHETASE"/>
    <property type="match status" value="1"/>
</dbReference>
<dbReference type="PROSITE" id="PS00181">
    <property type="entry name" value="GLNA_ATP"/>
    <property type="match status" value="1"/>
</dbReference>
<dbReference type="InterPro" id="IPR036651">
    <property type="entry name" value="Gln_synt_N_sf"/>
</dbReference>
<dbReference type="Pfam" id="PF03951">
    <property type="entry name" value="Gln-synt_N"/>
    <property type="match status" value="1"/>
</dbReference>
<dbReference type="EMBL" id="CP050804">
    <property type="protein sequence ID" value="QJC21657.1"/>
    <property type="molecule type" value="Genomic_DNA"/>
</dbReference>
<dbReference type="Pfam" id="PF00120">
    <property type="entry name" value="Gln-synt_C"/>
    <property type="match status" value="1"/>
</dbReference>
<dbReference type="RefSeq" id="WP_168917597.1">
    <property type="nucleotide sequence ID" value="NZ_CP050804.1"/>
</dbReference>
<evidence type="ECO:0000256" key="5">
    <source>
        <dbReference type="ARBA" id="ARBA00022741"/>
    </source>
</evidence>
<dbReference type="Gene3D" id="3.30.590.10">
    <property type="entry name" value="Glutamine synthetase/guanido kinase, catalytic domain"/>
    <property type="match status" value="1"/>
</dbReference>
<keyword evidence="13" id="KW-1185">Reference proteome</keyword>
<keyword evidence="4" id="KW-0479">Metal-binding</keyword>
<protein>
    <submittedName>
        <fullName evidence="12">Glutamine synthetase</fullName>
    </submittedName>
</protein>
<evidence type="ECO:0000256" key="3">
    <source>
        <dbReference type="ARBA" id="ARBA00022598"/>
    </source>
</evidence>
<evidence type="ECO:0000256" key="2">
    <source>
        <dbReference type="ARBA" id="ARBA00009897"/>
    </source>
</evidence>
<evidence type="ECO:0000256" key="7">
    <source>
        <dbReference type="ARBA" id="ARBA00022842"/>
    </source>
</evidence>
<comment type="cofactor">
    <cofactor evidence="1">
        <name>Mg(2+)</name>
        <dbReference type="ChEBI" id="CHEBI:18420"/>
    </cofactor>
</comment>
<dbReference type="GO" id="GO:0046872">
    <property type="term" value="F:metal ion binding"/>
    <property type="evidence" value="ECO:0007669"/>
    <property type="project" value="UniProtKB-KW"/>
</dbReference>